<dbReference type="GO" id="GO:0005524">
    <property type="term" value="F:ATP binding"/>
    <property type="evidence" value="ECO:0007669"/>
    <property type="project" value="InterPro"/>
</dbReference>
<gene>
    <name evidence="6" type="ORF">UABAM_05243</name>
</gene>
<dbReference type="SMART" id="SM00220">
    <property type="entry name" value="S_TKc"/>
    <property type="match status" value="1"/>
</dbReference>
<dbReference type="CDD" id="cd14014">
    <property type="entry name" value="STKc_PknB_like"/>
    <property type="match status" value="1"/>
</dbReference>
<keyword evidence="1" id="KW-0175">Coiled coil</keyword>
<dbReference type="SUPFAM" id="SSF49879">
    <property type="entry name" value="SMAD/FHA domain"/>
    <property type="match status" value="1"/>
</dbReference>
<evidence type="ECO:0000313" key="6">
    <source>
        <dbReference type="EMBL" id="BBM86846.1"/>
    </source>
</evidence>
<name>A0A5S9ISK8_UABAM</name>
<keyword evidence="3" id="KW-0812">Transmembrane</keyword>
<dbReference type="PROSITE" id="PS50006">
    <property type="entry name" value="FHA_DOMAIN"/>
    <property type="match status" value="1"/>
</dbReference>
<dbReference type="InterPro" id="IPR011009">
    <property type="entry name" value="Kinase-like_dom_sf"/>
</dbReference>
<dbReference type="RefSeq" id="WP_151970884.1">
    <property type="nucleotide sequence ID" value="NZ_AP019860.1"/>
</dbReference>
<dbReference type="PROSITE" id="PS00108">
    <property type="entry name" value="PROTEIN_KINASE_ST"/>
    <property type="match status" value="1"/>
</dbReference>
<feature type="transmembrane region" description="Helical" evidence="3">
    <location>
        <begin position="729"/>
        <end position="748"/>
    </location>
</feature>
<evidence type="ECO:0000256" key="3">
    <source>
        <dbReference type="SAM" id="Phobius"/>
    </source>
</evidence>
<evidence type="ECO:0000259" key="5">
    <source>
        <dbReference type="PROSITE" id="PS50011"/>
    </source>
</evidence>
<dbReference type="PANTHER" id="PTHR24348">
    <property type="entry name" value="SERINE/THREONINE-PROTEIN KINASE UNC-51-RELATED"/>
    <property type="match status" value="1"/>
</dbReference>
<dbReference type="Pfam" id="PF00498">
    <property type="entry name" value="FHA"/>
    <property type="match status" value="1"/>
</dbReference>
<dbReference type="InterPro" id="IPR008271">
    <property type="entry name" value="Ser/Thr_kinase_AS"/>
</dbReference>
<dbReference type="GO" id="GO:0005737">
    <property type="term" value="C:cytoplasm"/>
    <property type="evidence" value="ECO:0007669"/>
    <property type="project" value="TreeGrafter"/>
</dbReference>
<keyword evidence="3" id="KW-0472">Membrane</keyword>
<reference evidence="6 7" key="1">
    <citation type="submission" date="2019-08" db="EMBL/GenBank/DDBJ databases">
        <title>Complete genome sequence of Candidatus Uab amorphum.</title>
        <authorList>
            <person name="Shiratori T."/>
            <person name="Suzuki S."/>
            <person name="Kakizawa Y."/>
            <person name="Ishida K."/>
        </authorList>
    </citation>
    <scope>NUCLEOTIDE SEQUENCE [LARGE SCALE GENOMIC DNA]</scope>
    <source>
        <strain evidence="6 7">SRT547</strain>
    </source>
</reference>
<dbReference type="InterPro" id="IPR000719">
    <property type="entry name" value="Prot_kinase_dom"/>
</dbReference>
<protein>
    <submittedName>
        <fullName evidence="6">Protein kinase</fullName>
    </submittedName>
</protein>
<feature type="compositionally biased region" description="Basic and acidic residues" evidence="2">
    <location>
        <begin position="477"/>
        <end position="488"/>
    </location>
</feature>
<dbReference type="KEGG" id="uam:UABAM_05243"/>
<dbReference type="Gene3D" id="1.10.510.10">
    <property type="entry name" value="Transferase(Phosphotransferase) domain 1"/>
    <property type="match status" value="1"/>
</dbReference>
<dbReference type="EMBL" id="AP019860">
    <property type="protein sequence ID" value="BBM86846.1"/>
    <property type="molecule type" value="Genomic_DNA"/>
</dbReference>
<dbReference type="PROSITE" id="PS50011">
    <property type="entry name" value="PROTEIN_KINASE_DOM"/>
    <property type="match status" value="1"/>
</dbReference>
<dbReference type="AlphaFoldDB" id="A0A5S9ISK8"/>
<evidence type="ECO:0000259" key="4">
    <source>
        <dbReference type="PROSITE" id="PS50006"/>
    </source>
</evidence>
<sequence>MRIKIKINCPSCKEDHKIIFQNMVDRYECPNTGQIFEVDQNATVSPINDIDPTIRYWRSIEASEYLYPLFQTAASSIIEQEKTKTIDLDKQKITNNLNENATGSQKLTIDKYEILEKISEGGYGIVYKAFDRSLKRHVAIKKSKFILDEKGIEQFEKEAQIVAKFNHPNIVHIYDFGIDEQHIPYIVMEYVEGDNIKEFFHEKRDESRFEANVCEYFAQLADALNYIHQKNIYHQDIKPQNILVSFETKKPKIVDFGIAIIGDATNKENTSGTLRYIAPERLDKNKPAPSHDIYSLGATLYEVLTGRYANDGEFLPQILAKSYIDKSFKSEDRISEELKTICLKCLKSSQKERYSDTHTLHLHLIEHAGEFSNENIYPYLYMIDNQGGKILLPLKKRNNYLGRSFNNDIVIQHTSISRTQALIRVEEGKVTIENLSRNESIVVQSKVVNEKTELLDMSLIQISDYEFMYLAKNTKYSDGKSEKNDSLEQKGTSEAIPKSQNTNLSIPIEDLSKTQVLKFLQITEEELINYAVDGYINLIESDGDLFFSKEDVQHLHREIVNKQTVMPPSKEDMKKAEKYEEVIERIKAEKYIKAKEILETELDSGLLDLGAAKLILEELKNDLEGQALAPSLAEEEMEKCEKLLEERQLKRQLEIERKLEGKTLVPSPADKIEILETELDSGLLDLGQAERILENLEAERIFKELELERELEEKKVKNKEQEKFAEEDLTLFVLALFVILLSAFYVIWISS</sequence>
<dbReference type="Proteomes" id="UP000326354">
    <property type="component" value="Chromosome"/>
</dbReference>
<keyword evidence="6" id="KW-0418">Kinase</keyword>
<dbReference type="Gene3D" id="2.60.200.20">
    <property type="match status" value="1"/>
</dbReference>
<dbReference type="InterPro" id="IPR000253">
    <property type="entry name" value="FHA_dom"/>
</dbReference>
<feature type="region of interest" description="Disordered" evidence="2">
    <location>
        <begin position="477"/>
        <end position="498"/>
    </location>
</feature>
<keyword evidence="3" id="KW-1133">Transmembrane helix</keyword>
<feature type="coiled-coil region" evidence="1">
    <location>
        <begin position="679"/>
        <end position="728"/>
    </location>
</feature>
<evidence type="ECO:0000256" key="1">
    <source>
        <dbReference type="SAM" id="Coils"/>
    </source>
</evidence>
<evidence type="ECO:0000313" key="7">
    <source>
        <dbReference type="Proteomes" id="UP000326354"/>
    </source>
</evidence>
<dbReference type="InterPro" id="IPR008984">
    <property type="entry name" value="SMAD_FHA_dom_sf"/>
</dbReference>
<dbReference type="SUPFAM" id="SSF56112">
    <property type="entry name" value="Protein kinase-like (PK-like)"/>
    <property type="match status" value="1"/>
</dbReference>
<organism evidence="6 7">
    <name type="scientific">Uabimicrobium amorphum</name>
    <dbReference type="NCBI Taxonomy" id="2596890"/>
    <lineage>
        <taxon>Bacteria</taxon>
        <taxon>Pseudomonadati</taxon>
        <taxon>Planctomycetota</taxon>
        <taxon>Candidatus Uabimicrobiia</taxon>
        <taxon>Candidatus Uabimicrobiales</taxon>
        <taxon>Candidatus Uabimicrobiaceae</taxon>
        <taxon>Candidatus Uabimicrobium</taxon>
    </lineage>
</organism>
<dbReference type="GO" id="GO:0004674">
    <property type="term" value="F:protein serine/threonine kinase activity"/>
    <property type="evidence" value="ECO:0007669"/>
    <property type="project" value="InterPro"/>
</dbReference>
<accession>A0A5S9ISK8</accession>
<feature type="domain" description="FHA" evidence="4">
    <location>
        <begin position="399"/>
        <end position="447"/>
    </location>
</feature>
<keyword evidence="6" id="KW-0808">Transferase</keyword>
<dbReference type="Pfam" id="PF00069">
    <property type="entry name" value="Pkinase"/>
    <property type="match status" value="1"/>
</dbReference>
<evidence type="ECO:0000256" key="2">
    <source>
        <dbReference type="SAM" id="MobiDB-lite"/>
    </source>
</evidence>
<dbReference type="SMART" id="SM00240">
    <property type="entry name" value="FHA"/>
    <property type="match status" value="1"/>
</dbReference>
<dbReference type="InterPro" id="IPR045269">
    <property type="entry name" value="Atg1-like"/>
</dbReference>
<proteinExistence type="predicted"/>
<dbReference type="OrthoDB" id="6111975at2"/>
<keyword evidence="7" id="KW-1185">Reference proteome</keyword>
<dbReference type="PANTHER" id="PTHR24348:SF68">
    <property type="entry name" value="SERINE_THREONINE-PROTEIN KINASE ATG1C"/>
    <property type="match status" value="1"/>
</dbReference>
<feature type="domain" description="Protein kinase" evidence="5">
    <location>
        <begin position="112"/>
        <end position="380"/>
    </location>
</feature>